<evidence type="ECO:0000256" key="8">
    <source>
        <dbReference type="ARBA" id="ARBA00023098"/>
    </source>
</evidence>
<reference evidence="16" key="1">
    <citation type="submission" date="2016-10" db="EMBL/GenBank/DDBJ databases">
        <authorList>
            <person name="Varghese N."/>
            <person name="Submissions S."/>
        </authorList>
    </citation>
    <scope>NUCLEOTIDE SEQUENCE [LARGE SCALE GENOMIC DNA]</scope>
    <source>
        <strain evidence="16">CGMCC 1.6775</strain>
    </source>
</reference>
<evidence type="ECO:0000256" key="5">
    <source>
        <dbReference type="ARBA" id="ARBA00022516"/>
    </source>
</evidence>
<comment type="pathway">
    <text evidence="1 11">Lipid metabolism; fatty acid biosynthesis.</text>
</comment>
<dbReference type="InterPro" id="IPR014030">
    <property type="entry name" value="Ketoacyl_synth_N"/>
</dbReference>
<sequence length="415" mass="43959">MSKRRVVITGMGMLSPVGNDVQSSWDAIKAGRSGIGMIDRFDASGYNTRIGGAVKDLDISQYLSTKDARKLDAFIHYGLIAAQQAVDDSGLEHYDALDRDRVGVAIGSGIGGLEFIEKSVIQMEKSGPRKVSPFFVPASVINMVSGNTAIRFGYRGPNISIVTACTTGTHNIGYAARTIAYGDADVMLAGGSEMATTRTGVAAFSAARALSTRNDEPEKASRPWDRDRDGFVLSDGSGVLVLEDLEHARNRGATIYGEVIGFGMSDDAFHITAPPESGEGAARSMQNAIRDAGLDPEAVDYINAHGTSTQVGDVAEVKAVRNVFGTHAEKLAMSSTKSMTGHLLGAAGAVEAIFSVLALREGILPPTINLDNPDEGCDLDLVPNECRKADLQVALSNSFGFGGTNGTLIFRRYQD</sequence>
<keyword evidence="6 11" id="KW-0808">Transferase</keyword>
<evidence type="ECO:0000259" key="14">
    <source>
        <dbReference type="PROSITE" id="PS52004"/>
    </source>
</evidence>
<evidence type="ECO:0000256" key="2">
    <source>
        <dbReference type="ARBA" id="ARBA00008467"/>
    </source>
</evidence>
<dbReference type="SMART" id="SM00825">
    <property type="entry name" value="PKS_KS"/>
    <property type="match status" value="1"/>
</dbReference>
<proteinExistence type="inferred from homology"/>
<keyword evidence="5 11" id="KW-0444">Lipid biosynthesis</keyword>
<dbReference type="PROSITE" id="PS00606">
    <property type="entry name" value="KS3_1"/>
    <property type="match status" value="1"/>
</dbReference>
<name>A0A1I4TLK2_9GAMM</name>
<comment type="catalytic activity">
    <reaction evidence="11">
        <text>a fatty acyl-[ACP] + malonyl-[ACP] + H(+) = a 3-oxoacyl-[ACP] + holo-[ACP] + CO2</text>
        <dbReference type="Rhea" id="RHEA:22836"/>
        <dbReference type="Rhea" id="RHEA-COMP:9623"/>
        <dbReference type="Rhea" id="RHEA-COMP:9685"/>
        <dbReference type="Rhea" id="RHEA-COMP:9916"/>
        <dbReference type="Rhea" id="RHEA-COMP:14125"/>
        <dbReference type="ChEBI" id="CHEBI:15378"/>
        <dbReference type="ChEBI" id="CHEBI:16526"/>
        <dbReference type="ChEBI" id="CHEBI:64479"/>
        <dbReference type="ChEBI" id="CHEBI:78449"/>
        <dbReference type="ChEBI" id="CHEBI:78776"/>
        <dbReference type="ChEBI" id="CHEBI:138651"/>
    </reaction>
</comment>
<dbReference type="InterPro" id="IPR018201">
    <property type="entry name" value="Ketoacyl_synth_AS"/>
</dbReference>
<dbReference type="GO" id="GO:0004315">
    <property type="term" value="F:3-oxoacyl-[acyl-carrier-protein] synthase activity"/>
    <property type="evidence" value="ECO:0007669"/>
    <property type="project" value="UniProtKB-UniRule"/>
</dbReference>
<dbReference type="Proteomes" id="UP000199339">
    <property type="component" value="Unassembled WGS sequence"/>
</dbReference>
<evidence type="ECO:0000256" key="9">
    <source>
        <dbReference type="ARBA" id="ARBA00023160"/>
    </source>
</evidence>
<dbReference type="PIRSF" id="PIRSF000447">
    <property type="entry name" value="KAS_II"/>
    <property type="match status" value="1"/>
</dbReference>
<accession>A0A1I4TLK2</accession>
<dbReference type="PANTHER" id="PTHR11712:SF336">
    <property type="entry name" value="3-OXOACYL-[ACYL-CARRIER-PROTEIN] SYNTHASE, MITOCHONDRIAL"/>
    <property type="match status" value="1"/>
</dbReference>
<dbReference type="PANTHER" id="PTHR11712">
    <property type="entry name" value="POLYKETIDE SYNTHASE-RELATED"/>
    <property type="match status" value="1"/>
</dbReference>
<keyword evidence="7" id="KW-0276">Fatty acid metabolism</keyword>
<gene>
    <name evidence="15" type="ORF">SAMN04487961_1202</name>
</gene>
<dbReference type="InterPro" id="IPR000794">
    <property type="entry name" value="Beta-ketoacyl_synthase"/>
</dbReference>
<dbReference type="InterPro" id="IPR016039">
    <property type="entry name" value="Thiolase-like"/>
</dbReference>
<dbReference type="FunFam" id="3.40.47.10:FF:000009">
    <property type="entry name" value="3-oxoacyl-[acyl-carrier-protein] synthase 2"/>
    <property type="match status" value="1"/>
</dbReference>
<dbReference type="SUPFAM" id="SSF53901">
    <property type="entry name" value="Thiolase-like"/>
    <property type="match status" value="2"/>
</dbReference>
<comment type="similarity">
    <text evidence="2 11 13">Belongs to the thiolase-like superfamily. Beta-ketoacyl-ACP synthases family.</text>
</comment>
<dbReference type="GO" id="GO:0005829">
    <property type="term" value="C:cytosol"/>
    <property type="evidence" value="ECO:0007669"/>
    <property type="project" value="TreeGrafter"/>
</dbReference>
<evidence type="ECO:0000256" key="13">
    <source>
        <dbReference type="RuleBase" id="RU003694"/>
    </source>
</evidence>
<dbReference type="EC" id="2.3.1.179" evidence="3 11"/>
<keyword evidence="10 11" id="KW-0012">Acyltransferase</keyword>
<comment type="function">
    <text evidence="11">Involved in the type II fatty acid elongation cycle. Catalyzes the elongation of a wide range of acyl-ACP by the addition of two carbons from malonyl-ACP to an acyl acceptor. Can efficiently catalyze the conversion of palmitoleoyl-ACP (cis-hexadec-9-enoyl-ACP) to cis-vaccenoyl-ACP (cis-octadec-11-enoyl-ACP), an essential step in the thermal regulation of fatty acid composition.</text>
</comment>
<organism evidence="15 16">
    <name type="scientific">Marinobacter pelagius</name>
    <dbReference type="NCBI Taxonomy" id="379482"/>
    <lineage>
        <taxon>Bacteria</taxon>
        <taxon>Pseudomonadati</taxon>
        <taxon>Pseudomonadota</taxon>
        <taxon>Gammaproteobacteria</taxon>
        <taxon>Pseudomonadales</taxon>
        <taxon>Marinobacteraceae</taxon>
        <taxon>Marinobacter</taxon>
    </lineage>
</organism>
<feature type="domain" description="Ketosynthase family 3 (KS3)" evidence="14">
    <location>
        <begin position="3"/>
        <end position="412"/>
    </location>
</feature>
<keyword evidence="8" id="KW-0443">Lipid metabolism</keyword>
<dbReference type="CDD" id="cd00834">
    <property type="entry name" value="KAS_I_II"/>
    <property type="match status" value="1"/>
</dbReference>
<dbReference type="Pfam" id="PF02801">
    <property type="entry name" value="Ketoacyl-synt_C"/>
    <property type="match status" value="1"/>
</dbReference>
<dbReference type="AlphaFoldDB" id="A0A1I4TLK2"/>
<evidence type="ECO:0000256" key="12">
    <source>
        <dbReference type="PIRSR" id="PIRSR000447-1"/>
    </source>
</evidence>
<dbReference type="GO" id="GO:0006633">
    <property type="term" value="P:fatty acid biosynthetic process"/>
    <property type="evidence" value="ECO:0007669"/>
    <property type="project" value="UniProtKB-UniRule"/>
</dbReference>
<keyword evidence="9 11" id="KW-0275">Fatty acid biosynthesis</keyword>
<evidence type="ECO:0000256" key="7">
    <source>
        <dbReference type="ARBA" id="ARBA00022832"/>
    </source>
</evidence>
<dbReference type="UniPathway" id="UPA00094"/>
<keyword evidence="16" id="KW-1185">Reference proteome</keyword>
<dbReference type="Pfam" id="PF00109">
    <property type="entry name" value="ketoacyl-synt"/>
    <property type="match status" value="1"/>
</dbReference>
<dbReference type="Gene3D" id="3.40.47.10">
    <property type="match status" value="1"/>
</dbReference>
<feature type="active site" description="For beta-ketoacyl synthase activity" evidence="12">
    <location>
        <position position="165"/>
    </location>
</feature>
<evidence type="ECO:0000313" key="15">
    <source>
        <dbReference type="EMBL" id="SFM77599.1"/>
    </source>
</evidence>
<dbReference type="PROSITE" id="PS52004">
    <property type="entry name" value="KS3_2"/>
    <property type="match status" value="1"/>
</dbReference>
<dbReference type="NCBIfam" id="TIGR03150">
    <property type="entry name" value="fabF"/>
    <property type="match status" value="1"/>
</dbReference>
<evidence type="ECO:0000313" key="16">
    <source>
        <dbReference type="Proteomes" id="UP000199339"/>
    </source>
</evidence>
<evidence type="ECO:0000256" key="11">
    <source>
        <dbReference type="PIRNR" id="PIRNR000447"/>
    </source>
</evidence>
<evidence type="ECO:0000256" key="3">
    <source>
        <dbReference type="ARBA" id="ARBA00012356"/>
    </source>
</evidence>
<dbReference type="NCBIfam" id="NF005589">
    <property type="entry name" value="PRK07314.1"/>
    <property type="match status" value="1"/>
</dbReference>
<dbReference type="NCBIfam" id="NF004970">
    <property type="entry name" value="PRK06333.1"/>
    <property type="match status" value="1"/>
</dbReference>
<comment type="catalytic activity">
    <reaction evidence="11">
        <text>(9Z)-hexadecenoyl-[ACP] + malonyl-[ACP] + H(+) = 3-oxo-(11Z)-octadecenoyl-[ACP] + holo-[ACP] + CO2</text>
        <dbReference type="Rhea" id="RHEA:55040"/>
        <dbReference type="Rhea" id="RHEA-COMP:9623"/>
        <dbReference type="Rhea" id="RHEA-COMP:9685"/>
        <dbReference type="Rhea" id="RHEA-COMP:10800"/>
        <dbReference type="Rhea" id="RHEA-COMP:14074"/>
        <dbReference type="ChEBI" id="CHEBI:15378"/>
        <dbReference type="ChEBI" id="CHEBI:16526"/>
        <dbReference type="ChEBI" id="CHEBI:64479"/>
        <dbReference type="ChEBI" id="CHEBI:78449"/>
        <dbReference type="ChEBI" id="CHEBI:83989"/>
        <dbReference type="ChEBI" id="CHEBI:138538"/>
        <dbReference type="EC" id="2.3.1.179"/>
    </reaction>
</comment>
<evidence type="ECO:0000256" key="4">
    <source>
        <dbReference type="ARBA" id="ARBA00014657"/>
    </source>
</evidence>
<dbReference type="InterPro" id="IPR014031">
    <property type="entry name" value="Ketoacyl_synth_C"/>
</dbReference>
<evidence type="ECO:0000256" key="10">
    <source>
        <dbReference type="ARBA" id="ARBA00023315"/>
    </source>
</evidence>
<dbReference type="RefSeq" id="WP_092000148.1">
    <property type="nucleotide sequence ID" value="NZ_FOUR01000002.1"/>
</dbReference>
<dbReference type="InterPro" id="IPR017568">
    <property type="entry name" value="3-oxoacyl-ACP_synth-2"/>
</dbReference>
<dbReference type="OrthoDB" id="9808669at2"/>
<dbReference type="EMBL" id="FOUR01000002">
    <property type="protein sequence ID" value="SFM77599.1"/>
    <property type="molecule type" value="Genomic_DNA"/>
</dbReference>
<dbReference type="InterPro" id="IPR020841">
    <property type="entry name" value="PKS_Beta-ketoAc_synthase_dom"/>
</dbReference>
<evidence type="ECO:0000256" key="1">
    <source>
        <dbReference type="ARBA" id="ARBA00005194"/>
    </source>
</evidence>
<protein>
    <recommendedName>
        <fullName evidence="4 11">3-oxoacyl-[acyl-carrier-protein] synthase 2</fullName>
        <ecNumber evidence="3 11">2.3.1.179</ecNumber>
    </recommendedName>
</protein>
<evidence type="ECO:0000256" key="6">
    <source>
        <dbReference type="ARBA" id="ARBA00022679"/>
    </source>
</evidence>